<dbReference type="STRING" id="638303.Thal_1570"/>
<dbReference type="RefSeq" id="WP_012992605.1">
    <property type="nucleotide sequence ID" value="NC_013894.1"/>
</dbReference>
<accession>D3SN69</accession>
<dbReference type="AlphaFoldDB" id="D3SN69"/>
<keyword evidence="1" id="KW-0472">Membrane</keyword>
<dbReference type="Proteomes" id="UP000002043">
    <property type="component" value="Chromosome"/>
</dbReference>
<keyword evidence="1" id="KW-1133">Transmembrane helix</keyword>
<reference evidence="3" key="1">
    <citation type="journal article" date="2010" name="Stand. Genomic Sci.">
        <title>Complete genome sequence of Thermocrinis albus type strain (HI 11/12T).</title>
        <authorList>
            <person name="Wirth R."/>
            <person name="Sikorski J."/>
            <person name="Brambilla E."/>
            <person name="Misra M."/>
            <person name="Lapidus A."/>
            <person name="Copeland A."/>
            <person name="Nolan M."/>
            <person name="Lucas S."/>
            <person name="Chen F."/>
            <person name="Tice H."/>
            <person name="Cheng J.F."/>
            <person name="Han C."/>
            <person name="Detter J.C."/>
            <person name="Tapia R."/>
            <person name="Bruce D."/>
            <person name="Goodwin L."/>
            <person name="Pitluck S."/>
            <person name="Pati A."/>
            <person name="Anderson I."/>
            <person name="Ivanova N."/>
            <person name="Mavromatis K."/>
            <person name="Mikhailova N."/>
            <person name="Chen A."/>
            <person name="Palaniappan K."/>
            <person name="Bilek Y."/>
            <person name="Hader T."/>
            <person name="Land M."/>
            <person name="Hauser L."/>
            <person name="Chang Y.J."/>
            <person name="Jeffries C.D."/>
            <person name="Tindall B.J."/>
            <person name="Rohde M."/>
            <person name="Goker M."/>
            <person name="Bristow J."/>
            <person name="Eisen J.A."/>
            <person name="Markowitz V."/>
            <person name="Hugenholtz P."/>
            <person name="Kyrpides N.C."/>
            <person name="Klenk H.P."/>
        </authorList>
    </citation>
    <scope>NUCLEOTIDE SEQUENCE [LARGE SCALE GENOMIC DNA]</scope>
    <source>
        <strain evidence="3">DSM 14484 / JCM 11386 / HI 11/12</strain>
    </source>
</reference>
<evidence type="ECO:0000313" key="3">
    <source>
        <dbReference type="Proteomes" id="UP000002043"/>
    </source>
</evidence>
<sequence length="64" mass="7633">MMHFDDESRKRVRLIGLIVAGVVLASFMTGLMGMVLSRENREYFITRLKNIKKVPYLRFDREKR</sequence>
<dbReference type="EMBL" id="CP001931">
    <property type="protein sequence ID" value="ADC90199.1"/>
    <property type="molecule type" value="Genomic_DNA"/>
</dbReference>
<organism evidence="2 3">
    <name type="scientific">Thermocrinis albus (strain DSM 14484 / JCM 11386 / HI 11/12)</name>
    <dbReference type="NCBI Taxonomy" id="638303"/>
    <lineage>
        <taxon>Bacteria</taxon>
        <taxon>Pseudomonadati</taxon>
        <taxon>Aquificota</taxon>
        <taxon>Aquificia</taxon>
        <taxon>Aquificales</taxon>
        <taxon>Aquificaceae</taxon>
        <taxon>Thermocrinis</taxon>
    </lineage>
</organism>
<gene>
    <name evidence="2" type="ordered locus">Thal_1570</name>
</gene>
<name>D3SN69_THEAH</name>
<proteinExistence type="predicted"/>
<evidence type="ECO:0000313" key="2">
    <source>
        <dbReference type="EMBL" id="ADC90199.1"/>
    </source>
</evidence>
<dbReference type="HOGENOM" id="CLU_2973303_0_0_0"/>
<feature type="transmembrane region" description="Helical" evidence="1">
    <location>
        <begin position="12"/>
        <end position="36"/>
    </location>
</feature>
<protein>
    <submittedName>
        <fullName evidence="2">Uncharacterized protein</fullName>
    </submittedName>
</protein>
<evidence type="ECO:0000256" key="1">
    <source>
        <dbReference type="SAM" id="Phobius"/>
    </source>
</evidence>
<keyword evidence="1" id="KW-0812">Transmembrane</keyword>
<keyword evidence="3" id="KW-1185">Reference proteome</keyword>
<dbReference type="KEGG" id="tal:Thal_1570"/>